<dbReference type="OrthoDB" id="3513892at2759"/>
<protein>
    <recommendedName>
        <fullName evidence="1">2EXR domain-containing protein</fullName>
    </recommendedName>
</protein>
<keyword evidence="3" id="KW-1185">Reference proteome</keyword>
<feature type="domain" description="2EXR" evidence="1">
    <location>
        <begin position="19"/>
        <end position="130"/>
    </location>
</feature>
<dbReference type="AlphaFoldDB" id="A0A9P7YPD8"/>
<dbReference type="EMBL" id="MU251390">
    <property type="protein sequence ID" value="KAG9237262.1"/>
    <property type="molecule type" value="Genomic_DNA"/>
</dbReference>
<reference evidence="2" key="1">
    <citation type="journal article" date="2021" name="IMA Fungus">
        <title>Genomic characterization of three marine fungi, including Emericellopsis atlantica sp. nov. with signatures of a generalist lifestyle and marine biomass degradation.</title>
        <authorList>
            <person name="Hagestad O.C."/>
            <person name="Hou L."/>
            <person name="Andersen J.H."/>
            <person name="Hansen E.H."/>
            <person name="Altermark B."/>
            <person name="Li C."/>
            <person name="Kuhnert E."/>
            <person name="Cox R.J."/>
            <person name="Crous P.W."/>
            <person name="Spatafora J.W."/>
            <person name="Lail K."/>
            <person name="Amirebrahimi M."/>
            <person name="Lipzen A."/>
            <person name="Pangilinan J."/>
            <person name="Andreopoulos W."/>
            <person name="Hayes R.D."/>
            <person name="Ng V."/>
            <person name="Grigoriev I.V."/>
            <person name="Jackson S.A."/>
            <person name="Sutton T.D.S."/>
            <person name="Dobson A.D.W."/>
            <person name="Rama T."/>
        </authorList>
    </citation>
    <scope>NUCLEOTIDE SEQUENCE</scope>
    <source>
        <strain evidence="2">TRa018bII</strain>
    </source>
</reference>
<organism evidence="2 3">
    <name type="scientific">Amylocarpus encephaloides</name>
    <dbReference type="NCBI Taxonomy" id="45428"/>
    <lineage>
        <taxon>Eukaryota</taxon>
        <taxon>Fungi</taxon>
        <taxon>Dikarya</taxon>
        <taxon>Ascomycota</taxon>
        <taxon>Pezizomycotina</taxon>
        <taxon>Leotiomycetes</taxon>
        <taxon>Helotiales</taxon>
        <taxon>Helotiales incertae sedis</taxon>
        <taxon>Amylocarpus</taxon>
    </lineage>
</organism>
<accession>A0A9P7YPD8</accession>
<dbReference type="PANTHER" id="PTHR35910">
    <property type="entry name" value="2EXR DOMAIN-CONTAINING PROTEIN"/>
    <property type="match status" value="1"/>
</dbReference>
<evidence type="ECO:0000313" key="2">
    <source>
        <dbReference type="EMBL" id="KAG9237262.1"/>
    </source>
</evidence>
<comment type="caution">
    <text evidence="2">The sequence shown here is derived from an EMBL/GenBank/DDBJ whole genome shotgun (WGS) entry which is preliminary data.</text>
</comment>
<dbReference type="Pfam" id="PF20150">
    <property type="entry name" value="2EXR"/>
    <property type="match status" value="1"/>
</dbReference>
<name>A0A9P7YPD8_9HELO</name>
<dbReference type="Proteomes" id="UP000824998">
    <property type="component" value="Unassembled WGS sequence"/>
</dbReference>
<evidence type="ECO:0000259" key="1">
    <source>
        <dbReference type="Pfam" id="PF20150"/>
    </source>
</evidence>
<gene>
    <name evidence="2" type="ORF">BJ875DRAFT_438615</name>
</gene>
<dbReference type="InterPro" id="IPR045518">
    <property type="entry name" value="2EXR"/>
</dbReference>
<proteinExistence type="predicted"/>
<evidence type="ECO:0000313" key="3">
    <source>
        <dbReference type="Proteomes" id="UP000824998"/>
    </source>
</evidence>
<sequence>MDCSPSPEDLPTSIAAPRFPLFKKLPFEVRQMIWKYSIFPRVVYLQLDGILKLRNISYLERHQQPHFGKYNGDWNPKTTYVYKSPTIVPMYLTCRESREIAKKHYSQISCSGNKLYNAPPVLFDFDIDTLYLHADRHPCGSIGMGKLGKRIRNLAVALEDHRCERWTQLLPGNQEPPSHRVVGSLINYYENVETLTIVHQDHRRWDGDLVELDGVYALDGSMRTFLSRERDFPPEMEAFRKEEQDWYAGRFERDVMSKRTLEKSSHEAYWRNWPLQDLKIPSVSCRTITTRKKWEECCETRAIYEKRLALYECMLSNP</sequence>
<dbReference type="PANTHER" id="PTHR35910:SF6">
    <property type="entry name" value="2EXR DOMAIN-CONTAINING PROTEIN"/>
    <property type="match status" value="1"/>
</dbReference>